<keyword evidence="2" id="KW-0813">Transport</keyword>
<evidence type="ECO:0000313" key="6">
    <source>
        <dbReference type="Proteomes" id="UP000824238"/>
    </source>
</evidence>
<feature type="domain" description="Solute-binding protein family 5" evidence="4">
    <location>
        <begin position="293"/>
        <end position="574"/>
    </location>
</feature>
<comment type="caution">
    <text evidence="5">The sequence shown here is derived from an EMBL/GenBank/DDBJ whole genome shotgun (WGS) entry which is preliminary data.</text>
</comment>
<dbReference type="AlphaFoldDB" id="A0A9D1DNB3"/>
<protein>
    <submittedName>
        <fullName evidence="5">ABC transporter substrate-binding protein</fullName>
    </submittedName>
</protein>
<dbReference type="InterPro" id="IPR000914">
    <property type="entry name" value="SBP_5_dom"/>
</dbReference>
<dbReference type="GO" id="GO:1904680">
    <property type="term" value="F:peptide transmembrane transporter activity"/>
    <property type="evidence" value="ECO:0007669"/>
    <property type="project" value="TreeGrafter"/>
</dbReference>
<dbReference type="Gene3D" id="3.10.105.10">
    <property type="entry name" value="Dipeptide-binding Protein, Domain 3"/>
    <property type="match status" value="1"/>
</dbReference>
<evidence type="ECO:0000256" key="1">
    <source>
        <dbReference type="ARBA" id="ARBA00005695"/>
    </source>
</evidence>
<name>A0A9D1DNB3_9FIRM</name>
<reference evidence="5" key="2">
    <citation type="journal article" date="2021" name="PeerJ">
        <title>Extensive microbial diversity within the chicken gut microbiome revealed by metagenomics and culture.</title>
        <authorList>
            <person name="Gilroy R."/>
            <person name="Ravi A."/>
            <person name="Getino M."/>
            <person name="Pursley I."/>
            <person name="Horton D.L."/>
            <person name="Alikhan N.F."/>
            <person name="Baker D."/>
            <person name="Gharbi K."/>
            <person name="Hall N."/>
            <person name="Watson M."/>
            <person name="Adriaenssens E.M."/>
            <person name="Foster-Nyarko E."/>
            <person name="Jarju S."/>
            <person name="Secka A."/>
            <person name="Antonio M."/>
            <person name="Oren A."/>
            <person name="Chaudhuri R.R."/>
            <person name="La Ragione R."/>
            <person name="Hildebrand F."/>
            <person name="Pallen M.J."/>
        </authorList>
    </citation>
    <scope>NUCLEOTIDE SEQUENCE</scope>
    <source>
        <strain evidence="5">ChiGjej3B3-7149</strain>
    </source>
</reference>
<feature type="domain" description="Solute-binding protein family 5" evidence="4">
    <location>
        <begin position="107"/>
        <end position="158"/>
    </location>
</feature>
<reference evidence="5" key="1">
    <citation type="submission" date="2020-10" db="EMBL/GenBank/DDBJ databases">
        <authorList>
            <person name="Gilroy R."/>
        </authorList>
    </citation>
    <scope>NUCLEOTIDE SEQUENCE</scope>
    <source>
        <strain evidence="5">ChiGjej3B3-7149</strain>
    </source>
</reference>
<dbReference type="EMBL" id="DVHH01000245">
    <property type="protein sequence ID" value="HIR55946.1"/>
    <property type="molecule type" value="Genomic_DNA"/>
</dbReference>
<dbReference type="PANTHER" id="PTHR30290:SF9">
    <property type="entry name" value="OLIGOPEPTIDE-BINDING PROTEIN APPA"/>
    <property type="match status" value="1"/>
</dbReference>
<evidence type="ECO:0000256" key="3">
    <source>
        <dbReference type="ARBA" id="ARBA00022729"/>
    </source>
</evidence>
<organism evidence="5 6">
    <name type="scientific">Candidatus Scatomorpha intestinigallinarum</name>
    <dbReference type="NCBI Taxonomy" id="2840923"/>
    <lineage>
        <taxon>Bacteria</taxon>
        <taxon>Bacillati</taxon>
        <taxon>Bacillota</taxon>
        <taxon>Clostridia</taxon>
        <taxon>Eubacteriales</taxon>
        <taxon>Candidatus Scatomorpha</taxon>
    </lineage>
</organism>
<accession>A0A9D1DNB3</accession>
<dbReference type="Pfam" id="PF00496">
    <property type="entry name" value="SBP_bac_5"/>
    <property type="match status" value="2"/>
</dbReference>
<dbReference type="PANTHER" id="PTHR30290">
    <property type="entry name" value="PERIPLASMIC BINDING COMPONENT OF ABC TRANSPORTER"/>
    <property type="match status" value="1"/>
</dbReference>
<dbReference type="Gene3D" id="3.90.76.10">
    <property type="entry name" value="Dipeptide-binding Protein, Domain 1"/>
    <property type="match status" value="1"/>
</dbReference>
<sequence>MSTERVNIDTVTPDITTFWDWMNDIELLETNGNDQLVVGYDYFSSKFSPFFGKTQYDVDVGDMTTQYLMGLDREGNPVLNGIEGETRSYNGTDYTYTGISDVEIVQNDDGTVDYNITLRDDIVFSDGTPMTIDDVIFSMYVLSDPTYDGSSTFYAVPIEGMEEYRSGMDLLLNLIVAAGPDNTDFTNWTEEQQTTLWDAFWKGGEKFAQEIVDYCVDNGYAEAGDVAGAAAAWNYPDLAADATAADFFQAMVDAYGYDISDAGINLETAGTAISDFILAELGDKAAEYQAGVATGSTVPNISGIVKTGDYSMTVRTTRYDAAAIYQLGVTVAPLHYYGDVSKYDYENNMFGFTKGDLSTVRDKTTQPLGAGPYKFVSYANGVVTFEANENYWKGQPKTQYVLFQETAASDKLSGVASDAATFDITDPNFNVDTVEDIKGYNSNGELTGDKLTTFTIDNLGYGYIAMCANNVCIDGDPASDASKNLRKGFATLFAVYRDTVVNSYYGETASIIQYPISNTSWAAPRPADEGYETAFSVDVDGNPIYTDDMTEQERYDAALQAAIGFFKAAGLNWDEASGKFVA</sequence>
<dbReference type="GO" id="GO:0015833">
    <property type="term" value="P:peptide transport"/>
    <property type="evidence" value="ECO:0007669"/>
    <property type="project" value="TreeGrafter"/>
</dbReference>
<comment type="similarity">
    <text evidence="1">Belongs to the bacterial solute-binding protein 5 family.</text>
</comment>
<proteinExistence type="inferred from homology"/>
<keyword evidence="3" id="KW-0732">Signal</keyword>
<gene>
    <name evidence="5" type="ORF">IAD36_10185</name>
</gene>
<dbReference type="Gene3D" id="3.40.190.10">
    <property type="entry name" value="Periplasmic binding protein-like II"/>
    <property type="match status" value="2"/>
</dbReference>
<evidence type="ECO:0000256" key="2">
    <source>
        <dbReference type="ARBA" id="ARBA00022448"/>
    </source>
</evidence>
<dbReference type="SUPFAM" id="SSF53850">
    <property type="entry name" value="Periplasmic binding protein-like II"/>
    <property type="match status" value="1"/>
</dbReference>
<dbReference type="InterPro" id="IPR039424">
    <property type="entry name" value="SBP_5"/>
</dbReference>
<dbReference type="Proteomes" id="UP000824238">
    <property type="component" value="Unassembled WGS sequence"/>
</dbReference>
<evidence type="ECO:0000313" key="5">
    <source>
        <dbReference type="EMBL" id="HIR55946.1"/>
    </source>
</evidence>
<evidence type="ECO:0000259" key="4">
    <source>
        <dbReference type="Pfam" id="PF00496"/>
    </source>
</evidence>